<accession>A0A2K8K8N1</accession>
<organism evidence="2 3">
    <name type="scientific">Roseinatronobacter bogoriensis subsp. barguzinensis</name>
    <dbReference type="NCBI Taxonomy" id="441209"/>
    <lineage>
        <taxon>Bacteria</taxon>
        <taxon>Pseudomonadati</taxon>
        <taxon>Pseudomonadota</taxon>
        <taxon>Alphaproteobacteria</taxon>
        <taxon>Rhodobacterales</taxon>
        <taxon>Paracoccaceae</taxon>
        <taxon>Roseinatronobacter</taxon>
    </lineage>
</organism>
<evidence type="ECO:0000313" key="2">
    <source>
        <dbReference type="EMBL" id="ATX65296.1"/>
    </source>
</evidence>
<feature type="region of interest" description="Disordered" evidence="1">
    <location>
        <begin position="1"/>
        <end position="26"/>
    </location>
</feature>
<reference evidence="2 3" key="1">
    <citation type="submission" date="2017-11" db="EMBL/GenBank/DDBJ databases">
        <title>Revised Sequence and Annotation of the Rhodobaca barguzinensis strain alga05 Genome.</title>
        <authorList>
            <person name="Kopejtka K."/>
            <person name="Tomasch J.M."/>
            <person name="Bunk B."/>
            <person name="Koblizek M."/>
        </authorList>
    </citation>
    <scope>NUCLEOTIDE SEQUENCE [LARGE SCALE GENOMIC DNA]</scope>
    <source>
        <strain evidence="3">alga05</strain>
    </source>
</reference>
<dbReference type="AlphaFoldDB" id="A0A2K8K8N1"/>
<name>A0A2K8K8N1_9RHOB</name>
<protein>
    <submittedName>
        <fullName evidence="2">Uncharacterized protein</fullName>
    </submittedName>
</protein>
<evidence type="ECO:0000256" key="1">
    <source>
        <dbReference type="SAM" id="MobiDB-lite"/>
    </source>
</evidence>
<dbReference type="EMBL" id="CP024899">
    <property type="protein sequence ID" value="ATX65296.1"/>
    <property type="molecule type" value="Genomic_DNA"/>
</dbReference>
<gene>
    <name evidence="2" type="ORF">BG454_05200</name>
</gene>
<dbReference type="Proteomes" id="UP000228948">
    <property type="component" value="Chromosome"/>
</dbReference>
<evidence type="ECO:0000313" key="3">
    <source>
        <dbReference type="Proteomes" id="UP000228948"/>
    </source>
</evidence>
<sequence length="90" mass="10428">MAGKSGKALKGDRQRHLRNVKASDARKQDKGLLRIAIWVPCDEADQFKKAAKLAVDRHLMGWARVCKVEIPKPWRDPKPKDDRRQLELRM</sequence>
<proteinExistence type="predicted"/>
<keyword evidence="3" id="KW-1185">Reference proteome</keyword>
<dbReference type="STRING" id="441209.GCA_001870665_03779"/>
<dbReference type="KEGG" id="rbg:BG454_05200"/>